<dbReference type="InterPro" id="IPR024914">
    <property type="entry name" value="tRNA_acetyltr_TmcA"/>
</dbReference>
<dbReference type="InterPro" id="IPR007807">
    <property type="entry name" value="TcmA/NAT10_helicase"/>
</dbReference>
<dbReference type="RefSeq" id="WP_249697512.1">
    <property type="nucleotide sequence ID" value="NZ_JAMFLX010000002.1"/>
</dbReference>
<accession>A0ABT0PBI2</accession>
<dbReference type="EC" id="2.3.1.193" evidence="9"/>
<organism evidence="11 12">
    <name type="scientific">Parendozoicomonas callyspongiae</name>
    <dbReference type="NCBI Taxonomy" id="2942213"/>
    <lineage>
        <taxon>Bacteria</taxon>
        <taxon>Pseudomonadati</taxon>
        <taxon>Pseudomonadota</taxon>
        <taxon>Gammaproteobacteria</taxon>
        <taxon>Oceanospirillales</taxon>
        <taxon>Endozoicomonadaceae</taxon>
        <taxon>Parendozoicomonas</taxon>
    </lineage>
</organism>
<dbReference type="Pfam" id="PF13718">
    <property type="entry name" value="GNAT_acetyltr_2"/>
    <property type="match status" value="2"/>
</dbReference>
<dbReference type="PANTHER" id="PTHR10925">
    <property type="entry name" value="N-ACETYLTRANSFERASE 10"/>
    <property type="match status" value="1"/>
</dbReference>
<keyword evidence="7 9" id="KW-0694">RNA-binding</keyword>
<keyword evidence="8 9" id="KW-0012">Acyltransferase</keyword>
<evidence type="ECO:0000256" key="8">
    <source>
        <dbReference type="ARBA" id="ARBA00023315"/>
    </source>
</evidence>
<feature type="binding site" evidence="9">
    <location>
        <position position="334"/>
    </location>
    <ligand>
        <name>ATP</name>
        <dbReference type="ChEBI" id="CHEBI:30616"/>
    </ligand>
</feature>
<dbReference type="PROSITE" id="PS51186">
    <property type="entry name" value="GNAT"/>
    <property type="match status" value="1"/>
</dbReference>
<name>A0ABT0PBI2_9GAMM</name>
<reference evidence="11 12" key="1">
    <citation type="submission" date="2022-05" db="EMBL/GenBank/DDBJ databases">
        <authorList>
            <person name="Park J.-S."/>
        </authorList>
    </citation>
    <scope>NUCLEOTIDE SEQUENCE [LARGE SCALE GENOMIC DNA]</scope>
    <source>
        <strain evidence="11 12">2012CJ34-2</strain>
    </source>
</reference>
<dbReference type="CDD" id="cd04301">
    <property type="entry name" value="NAT_SF"/>
    <property type="match status" value="1"/>
</dbReference>
<keyword evidence="5 9" id="KW-0547">Nucleotide-binding</keyword>
<comment type="caution">
    <text evidence="11">The sequence shown here is derived from an EMBL/GenBank/DDBJ whole genome shotgun (WGS) entry which is preliminary data.</text>
</comment>
<comment type="subcellular location">
    <subcellularLocation>
        <location evidence="9">Cytoplasm</location>
    </subcellularLocation>
</comment>
<evidence type="ECO:0000256" key="6">
    <source>
        <dbReference type="ARBA" id="ARBA00022840"/>
    </source>
</evidence>
<evidence type="ECO:0000313" key="12">
    <source>
        <dbReference type="Proteomes" id="UP001203338"/>
    </source>
</evidence>
<gene>
    <name evidence="9" type="primary">tmcA</name>
    <name evidence="11" type="ORF">M3P05_01740</name>
</gene>
<keyword evidence="2 9" id="KW-0820">tRNA-binding</keyword>
<dbReference type="InterPro" id="IPR013562">
    <property type="entry name" value="TmcA/NAT10_N"/>
</dbReference>
<dbReference type="GO" id="GO:0016746">
    <property type="term" value="F:acyltransferase activity"/>
    <property type="evidence" value="ECO:0007669"/>
    <property type="project" value="UniProtKB-KW"/>
</dbReference>
<evidence type="ECO:0000259" key="10">
    <source>
        <dbReference type="PROSITE" id="PS51186"/>
    </source>
</evidence>
<dbReference type="InterPro" id="IPR016181">
    <property type="entry name" value="Acyl_CoA_acyltransferase"/>
</dbReference>
<comment type="catalytic activity">
    <reaction evidence="9">
        <text>cytidine(34) in elongator tRNA(Met) + acetyl-CoA + ATP + H2O = N(4)-acetylcytidine(34) in elongator tRNA(Met) + ADP + phosphate + CoA + H(+)</text>
        <dbReference type="Rhea" id="RHEA:43788"/>
        <dbReference type="Rhea" id="RHEA-COMP:10693"/>
        <dbReference type="Rhea" id="RHEA-COMP:10694"/>
        <dbReference type="ChEBI" id="CHEBI:15377"/>
        <dbReference type="ChEBI" id="CHEBI:15378"/>
        <dbReference type="ChEBI" id="CHEBI:30616"/>
        <dbReference type="ChEBI" id="CHEBI:43474"/>
        <dbReference type="ChEBI" id="CHEBI:57287"/>
        <dbReference type="ChEBI" id="CHEBI:57288"/>
        <dbReference type="ChEBI" id="CHEBI:74900"/>
        <dbReference type="ChEBI" id="CHEBI:82748"/>
        <dbReference type="ChEBI" id="CHEBI:456216"/>
        <dbReference type="EC" id="2.3.1.193"/>
    </reaction>
</comment>
<dbReference type="HAMAP" id="MF_01886">
    <property type="entry name" value="tRNA_acetyltr_TmcA"/>
    <property type="match status" value="1"/>
</dbReference>
<dbReference type="SUPFAM" id="SSF52540">
    <property type="entry name" value="P-loop containing nucleoside triphosphate hydrolases"/>
    <property type="match status" value="1"/>
</dbReference>
<feature type="binding site" evidence="9">
    <location>
        <position position="166"/>
    </location>
    <ligand>
        <name>ATP</name>
        <dbReference type="ChEBI" id="CHEBI:30616"/>
    </ligand>
</feature>
<keyword evidence="4 9" id="KW-0819">tRNA processing</keyword>
<dbReference type="PANTHER" id="PTHR10925:SF5">
    <property type="entry name" value="RNA CYTIDINE ACETYLTRANSFERASE"/>
    <property type="match status" value="1"/>
</dbReference>
<evidence type="ECO:0000256" key="3">
    <source>
        <dbReference type="ARBA" id="ARBA00022679"/>
    </source>
</evidence>
<dbReference type="Gene3D" id="3.40.630.30">
    <property type="match status" value="1"/>
</dbReference>
<evidence type="ECO:0000256" key="2">
    <source>
        <dbReference type="ARBA" id="ARBA00022555"/>
    </source>
</evidence>
<sequence length="693" mass="77319">MKQQLPDLLLAAQTNNHRLPVLLSGSMEWLQEQLAETTRIMDKTPSLWSDNQQWLPAASPWKKARKLLGQTIDFLILDLTEDIPADALGAVTGALRGGGLLVFLAPEELHWPSDSCFLMRASKIFSDAKIHHWREGQESPQVIPNQRNINESASIKVPAPCVTEDQLKAVAAAKRVLTGHRRRPLVLTADRGRGKSAALGIAAAQLMLERPVKILVTAPSQQAVETLFAHAADIIGQPRVNKFHIKTDDSELAFIAPDDMVLNKPDGNLVMVDEAASIPAPLLTELLKQYSRIIFASTIHGYEGTGRGFAVRFRKTLDQITPKWQPCEMEHPIRWATGDPLEQFLTQLLLLEAEPADRNMIADAKIDNVDFITLSSKDLINQPDVLKELFGLLILAHYQTSPDDLRQILDQDNISVSVLMFQGRVIATALVSTEGEFEQSLAQAVWSGKRRIKGHLLPQTLASHGGFPEAPLLKWARIMRIAVHPDIQSQGLGQYFVSQLIQEHCKQGYDLIGSSFGATTDLVHFWQRCQLMPVHIGSTRNKASGCYSLVVCKGLSEQGQIFEQKTSQRFFRTFPFLCRDGLQQLETELLLGLLAQTHQGALTEEETQRLNDYSEGFLNYDSCLPELQTLACSLLPRFAEELSQIQRQLLTDKLLQNRSWTETINRSLLKGKRFAEQELACSVACLLKVAKAS</sequence>
<dbReference type="Gene3D" id="1.20.120.890">
    <property type="entry name" value="tRNA(Met) cytidine acetyltransferase, tail domain"/>
    <property type="match status" value="1"/>
</dbReference>
<dbReference type="Gene3D" id="3.40.50.300">
    <property type="entry name" value="P-loop containing nucleotide triphosphate hydrolases"/>
    <property type="match status" value="1"/>
</dbReference>
<evidence type="ECO:0000256" key="7">
    <source>
        <dbReference type="ARBA" id="ARBA00022884"/>
    </source>
</evidence>
<keyword evidence="3 9" id="KW-0808">Transferase</keyword>
<comment type="function">
    <text evidence="9">Catalyzes the formation of N(4)-acetylcytidine (ac(4)C) at the wobble position of tRNA(Met), by using acetyl-CoA as an acetyl donor and ATP (or GTP).</text>
</comment>
<dbReference type="Gene3D" id="3.40.50.11040">
    <property type="match status" value="1"/>
</dbReference>
<feature type="binding site" evidence="9">
    <location>
        <position position="528"/>
    </location>
    <ligand>
        <name>acetyl-CoA</name>
        <dbReference type="ChEBI" id="CHEBI:57288"/>
    </ligand>
</feature>
<dbReference type="InterPro" id="IPR000182">
    <property type="entry name" value="GNAT_dom"/>
</dbReference>
<keyword evidence="1 9" id="KW-0963">Cytoplasm</keyword>
<dbReference type="Pfam" id="PF05127">
    <property type="entry name" value="NAT10_TcmA_helicase"/>
    <property type="match status" value="1"/>
</dbReference>
<evidence type="ECO:0000256" key="4">
    <source>
        <dbReference type="ARBA" id="ARBA00022694"/>
    </source>
</evidence>
<evidence type="ECO:0000313" key="11">
    <source>
        <dbReference type="EMBL" id="MCL6268675.1"/>
    </source>
</evidence>
<dbReference type="SUPFAM" id="SSF55729">
    <property type="entry name" value="Acyl-CoA N-acyltransferases (Nat)"/>
    <property type="match status" value="1"/>
</dbReference>
<dbReference type="InterPro" id="IPR032672">
    <property type="entry name" value="TmcA/NAT10/Kre33"/>
</dbReference>
<feature type="domain" description="N-acetyltransferase" evidence="10">
    <location>
        <begin position="369"/>
        <end position="556"/>
    </location>
</feature>
<comment type="similarity">
    <text evidence="9">Belongs to the TmcA family.</text>
</comment>
<evidence type="ECO:0000256" key="1">
    <source>
        <dbReference type="ARBA" id="ARBA00022490"/>
    </source>
</evidence>
<keyword evidence="12" id="KW-1185">Reference proteome</keyword>
<dbReference type="Pfam" id="PF08351">
    <property type="entry name" value="TmcA_N"/>
    <property type="match status" value="1"/>
</dbReference>
<keyword evidence="6 9" id="KW-0067">ATP-binding</keyword>
<proteinExistence type="inferred from homology"/>
<dbReference type="InterPro" id="IPR038321">
    <property type="entry name" value="TmcA_C_sf"/>
</dbReference>
<dbReference type="Proteomes" id="UP001203338">
    <property type="component" value="Unassembled WGS sequence"/>
</dbReference>
<dbReference type="EMBL" id="JAMFLX010000002">
    <property type="protein sequence ID" value="MCL6268675.1"/>
    <property type="molecule type" value="Genomic_DNA"/>
</dbReference>
<feature type="binding site" evidence="9">
    <location>
        <begin position="481"/>
        <end position="483"/>
    </location>
    <ligand>
        <name>acetyl-CoA</name>
        <dbReference type="ChEBI" id="CHEBI:57288"/>
    </ligand>
</feature>
<comment type="caution">
    <text evidence="9">Lacks conserved residue(s) required for the propagation of feature annotation.</text>
</comment>
<evidence type="ECO:0000256" key="9">
    <source>
        <dbReference type="HAMAP-Rule" id="MF_01886"/>
    </source>
</evidence>
<evidence type="ECO:0000256" key="5">
    <source>
        <dbReference type="ARBA" id="ARBA00022741"/>
    </source>
</evidence>
<protein>
    <recommendedName>
        <fullName evidence="9">tRNA(Met) cytidine acetyltransferase TmcA</fullName>
        <ecNumber evidence="9">2.3.1.193</ecNumber>
    </recommendedName>
</protein>
<dbReference type="InterPro" id="IPR027417">
    <property type="entry name" value="P-loop_NTPase"/>
</dbReference>